<dbReference type="InterPro" id="IPR002182">
    <property type="entry name" value="NB-ARC"/>
</dbReference>
<sequence length="176" mass="19580">MGGVGKTTLVGKAYHQAKDSFECAAWATVSQSYNVHGVLHILIRQLMGPEADVVKMQITDCSILIGELQKFLCEKSYLIILDDLWDRDAWRHIASALPENSRGSRALVTTRKDEVISSLDWEGRRVLQLKPLSSWHSWELFCMVAFRDSDNGTCPPHLKKTAEAIVGKCGGLPLAL</sequence>
<feature type="non-terminal residue" evidence="2">
    <location>
        <position position="1"/>
    </location>
</feature>
<evidence type="ECO:0000313" key="2">
    <source>
        <dbReference type="EMBL" id="AGB07444.1"/>
    </source>
</evidence>
<feature type="non-terminal residue" evidence="2">
    <location>
        <position position="176"/>
    </location>
</feature>
<dbReference type="Gene3D" id="1.10.8.430">
    <property type="entry name" value="Helical domain of apoptotic protease-activating factors"/>
    <property type="match status" value="1"/>
</dbReference>
<dbReference type="PANTHER" id="PTHR36766:SF63">
    <property type="entry name" value="NB-ARC DOMAIN-CONTAINING PROTEIN"/>
    <property type="match status" value="1"/>
</dbReference>
<dbReference type="Gene3D" id="3.40.50.300">
    <property type="entry name" value="P-loop containing nucleotide triphosphate hydrolases"/>
    <property type="match status" value="1"/>
</dbReference>
<dbReference type="Pfam" id="PF00931">
    <property type="entry name" value="NB-ARC"/>
    <property type="match status" value="1"/>
</dbReference>
<dbReference type="InterPro" id="IPR027417">
    <property type="entry name" value="P-loop_NTPase"/>
</dbReference>
<accession>L0HNZ9</accession>
<dbReference type="GO" id="GO:0043531">
    <property type="term" value="F:ADP binding"/>
    <property type="evidence" value="ECO:0007669"/>
    <property type="project" value="InterPro"/>
</dbReference>
<evidence type="ECO:0000259" key="1">
    <source>
        <dbReference type="Pfam" id="PF00931"/>
    </source>
</evidence>
<dbReference type="InterPro" id="IPR042197">
    <property type="entry name" value="Apaf_helical"/>
</dbReference>
<dbReference type="PRINTS" id="PR00364">
    <property type="entry name" value="DISEASERSIST"/>
</dbReference>
<organism evidence="2">
    <name type="scientific">Piper nigrum</name>
    <name type="common">Black pepper</name>
    <dbReference type="NCBI Taxonomy" id="13216"/>
    <lineage>
        <taxon>Eukaryota</taxon>
        <taxon>Viridiplantae</taxon>
        <taxon>Streptophyta</taxon>
        <taxon>Embryophyta</taxon>
        <taxon>Tracheophyta</taxon>
        <taxon>Spermatophyta</taxon>
        <taxon>Magnoliopsida</taxon>
        <taxon>Magnoliidae</taxon>
        <taxon>Piperales</taxon>
        <taxon>Piperaceae</taxon>
        <taxon>Piper</taxon>
    </lineage>
</organism>
<protein>
    <submittedName>
        <fullName evidence="2">NBS-LRR disease resistance protein</fullName>
    </submittedName>
</protein>
<name>L0HNZ9_PIPNI</name>
<proteinExistence type="predicted"/>
<dbReference type="EMBL" id="JX898033">
    <property type="protein sequence ID" value="AGB07444.1"/>
    <property type="molecule type" value="Genomic_DNA"/>
</dbReference>
<feature type="domain" description="NB-ARC" evidence="1">
    <location>
        <begin position="1"/>
        <end position="149"/>
    </location>
</feature>
<dbReference type="SUPFAM" id="SSF52540">
    <property type="entry name" value="P-loop containing nucleoside triphosphate hydrolases"/>
    <property type="match status" value="1"/>
</dbReference>
<dbReference type="PANTHER" id="PTHR36766">
    <property type="entry name" value="PLANT BROAD-SPECTRUM MILDEW RESISTANCE PROTEIN RPW8"/>
    <property type="match status" value="1"/>
</dbReference>
<dbReference type="AlphaFoldDB" id="L0HNZ9"/>
<reference evidence="2" key="1">
    <citation type="submission" date="2012-10" db="EMBL/GenBank/DDBJ databases">
        <title>Isolation of resistance gene candidates in Piper nigrum L.</title>
        <authorList>
            <person name="Suraby E.J."/>
            <person name="Reena N."/>
            <person name="NirmalBabu K."/>
            <person name="Anandaraj M."/>
        </authorList>
    </citation>
    <scope>NUCLEOTIDE SEQUENCE</scope>
    <source>
        <tissue evidence="2">Leaf</tissue>
    </source>
</reference>